<evidence type="ECO:0000256" key="4">
    <source>
        <dbReference type="ARBA" id="ARBA00022452"/>
    </source>
</evidence>
<dbReference type="InterPro" id="IPR013356">
    <property type="entry name" value="T2SS_GspD"/>
</dbReference>
<proteinExistence type="inferred from homology"/>
<name>A0A2A2AA91_9BURK</name>
<dbReference type="EMBL" id="NSJF01000004">
    <property type="protein sequence ID" value="PAT34489.1"/>
    <property type="molecule type" value="Genomic_DNA"/>
</dbReference>
<keyword evidence="8" id="KW-0472">Membrane</keyword>
<evidence type="ECO:0000259" key="14">
    <source>
        <dbReference type="Pfam" id="PF21305"/>
    </source>
</evidence>
<dbReference type="RefSeq" id="WP_095550138.1">
    <property type="nucleotide sequence ID" value="NZ_NSJF01000004.1"/>
</dbReference>
<dbReference type="Proteomes" id="UP000217999">
    <property type="component" value="Unassembled WGS sequence"/>
</dbReference>
<evidence type="ECO:0000256" key="2">
    <source>
        <dbReference type="ARBA" id="ARBA00006980"/>
    </source>
</evidence>
<comment type="similarity">
    <text evidence="2">Belongs to the bacterial secretin family. GSP D subfamily.</text>
</comment>
<keyword evidence="7" id="KW-0653">Protein transport</keyword>
<feature type="domain" description="NolW-like" evidence="13">
    <location>
        <begin position="320"/>
        <end position="438"/>
    </location>
</feature>
<evidence type="ECO:0000256" key="5">
    <source>
        <dbReference type="ARBA" id="ARBA00022692"/>
    </source>
</evidence>
<dbReference type="NCBIfam" id="TIGR02517">
    <property type="entry name" value="type_II_gspD"/>
    <property type="match status" value="1"/>
</dbReference>
<comment type="caution">
    <text evidence="15">The sequence shown here is derived from an EMBL/GenBank/DDBJ whole genome shotgun (WGS) entry which is preliminary data.</text>
</comment>
<dbReference type="Gene3D" id="3.30.1370.120">
    <property type="match status" value="3"/>
</dbReference>
<feature type="domain" description="GspD-like N0" evidence="14">
    <location>
        <begin position="59"/>
        <end position="128"/>
    </location>
</feature>
<feature type="domain" description="NolW-like" evidence="13">
    <location>
        <begin position="160"/>
        <end position="218"/>
    </location>
</feature>
<dbReference type="AlphaFoldDB" id="A0A2A2AA91"/>
<dbReference type="GO" id="GO:0015627">
    <property type="term" value="C:type II protein secretion system complex"/>
    <property type="evidence" value="ECO:0007669"/>
    <property type="project" value="InterPro"/>
</dbReference>
<evidence type="ECO:0000256" key="3">
    <source>
        <dbReference type="ARBA" id="ARBA00022448"/>
    </source>
</evidence>
<keyword evidence="6" id="KW-0732">Signal</keyword>
<comment type="subcellular location">
    <subcellularLocation>
        <location evidence="1 10">Cell outer membrane</location>
    </subcellularLocation>
</comment>
<dbReference type="Pfam" id="PF00263">
    <property type="entry name" value="Secretin"/>
    <property type="match status" value="1"/>
</dbReference>
<sequence>MDFLHTAQAADRTGAAPFPKAKTALASGALALALALAGQGMAWAQAGQPSVRRGEPVTLNFENAEIEAVARTMATITGRNVVVDPRVRGTLNLVTEHPVSAQAAFDQFLVALRLQGFTVVEAAGLYKVVPEADAKLQSGGVHVSQGAFPARGPRGGQIVTQIFRLNYESAANLVPTLRPLISPNNTINVNPGTNALVITDYADNLARIAKIIAALDVAEGTDLEVIPLKHAVASEMVPLLTRLLGSDGGAAVVANGGGQAAAAVPGGGQGFRATILSDMRSNSIIVRAANPARLAQIRKLVQHLDQPPAPGSSAEHGNIHVVFLKNAEAKQLAQTLRAALAAGRLGGSQGSADEGRSSSAGTGRSEGTAAAGATGAGLSSSAALGEGGSAHFGQSQAVSTGGIIQADPATNSLIITAPDPLYRQLRAVIDKLDSRRAQVLIESMVVEVRADKAAEFGIQWQGGIGRQGDSNVGAIGTNFRGTGNIIDLAVAAEAARRGRGGLGSLSSDMLGNGINLGLAHNYGGTYVLGLLARFLEDTGDANVLSTPNILTLDNEEARIMIGSNVPFVTGRYTNNNSIGSGSVNPFQTIERQDVGLSLRVKPQINENGTVKLAVVQEISDVLASTINNASGPSTSKRLIETNILVEDGGIIVLGGLLEDRYGQRQEKVPLLGDIPVLGNAFRSERRTRDKVNLMVFLRPTVIYDSAGSDAMAMERYDMIRGDQSIVQPGRHLILDSINAAPQLPQLPQLPSPPAQESDKERQARQARRTPPLSSLTRDSLHAPPAGGRQVDARQLRSGESDGWAD</sequence>
<evidence type="ECO:0000256" key="9">
    <source>
        <dbReference type="ARBA" id="ARBA00023237"/>
    </source>
</evidence>
<evidence type="ECO:0000256" key="6">
    <source>
        <dbReference type="ARBA" id="ARBA00022729"/>
    </source>
</evidence>
<keyword evidence="4" id="KW-1134">Transmembrane beta strand</keyword>
<feature type="domain" description="NolW-like" evidence="13">
    <location>
        <begin position="224"/>
        <end position="309"/>
    </location>
</feature>
<dbReference type="PRINTS" id="PR00811">
    <property type="entry name" value="BCTERIALGSPD"/>
</dbReference>
<dbReference type="GO" id="GO:0009279">
    <property type="term" value="C:cell outer membrane"/>
    <property type="evidence" value="ECO:0007669"/>
    <property type="project" value="UniProtKB-SubCell"/>
</dbReference>
<dbReference type="GO" id="GO:0015628">
    <property type="term" value="P:protein secretion by the type II secretion system"/>
    <property type="evidence" value="ECO:0007669"/>
    <property type="project" value="InterPro"/>
</dbReference>
<protein>
    <submittedName>
        <fullName evidence="15">Type II secretion system protein GspD</fullName>
    </submittedName>
</protein>
<dbReference type="PANTHER" id="PTHR30332:SF24">
    <property type="entry name" value="SECRETIN GSPD-RELATED"/>
    <property type="match status" value="1"/>
</dbReference>
<keyword evidence="9" id="KW-0998">Cell outer membrane</keyword>
<dbReference type="Pfam" id="PF21305">
    <property type="entry name" value="type_II_gspD_N0"/>
    <property type="match status" value="1"/>
</dbReference>
<dbReference type="InterPro" id="IPR001775">
    <property type="entry name" value="GspD/PilQ"/>
</dbReference>
<evidence type="ECO:0000259" key="13">
    <source>
        <dbReference type="Pfam" id="PF03958"/>
    </source>
</evidence>
<dbReference type="InterPro" id="IPR049371">
    <property type="entry name" value="GspD-like_N0"/>
</dbReference>
<feature type="compositionally biased region" description="Low complexity" evidence="11">
    <location>
        <begin position="357"/>
        <end position="374"/>
    </location>
</feature>
<reference evidence="15 16" key="1">
    <citation type="submission" date="2017-08" db="EMBL/GenBank/DDBJ databases">
        <title>WGS of Clinical strains of the CDC Group NO-1 linked to zoonotic infections in humans.</title>
        <authorList>
            <person name="Bernier A.-M."/>
            <person name="Bernard K."/>
        </authorList>
    </citation>
    <scope>NUCLEOTIDE SEQUENCE [LARGE SCALE GENOMIC DNA]</scope>
    <source>
        <strain evidence="15 16">NML03-0146</strain>
    </source>
</reference>
<evidence type="ECO:0000313" key="16">
    <source>
        <dbReference type="Proteomes" id="UP000217999"/>
    </source>
</evidence>
<evidence type="ECO:0000259" key="12">
    <source>
        <dbReference type="Pfam" id="PF00263"/>
    </source>
</evidence>
<organism evidence="15 16">
    <name type="scientific">Vandammella animalimorsus</name>
    <dbReference type="NCBI Taxonomy" id="2029117"/>
    <lineage>
        <taxon>Bacteria</taxon>
        <taxon>Pseudomonadati</taxon>
        <taxon>Pseudomonadota</taxon>
        <taxon>Betaproteobacteria</taxon>
        <taxon>Burkholderiales</taxon>
        <taxon>Comamonadaceae</taxon>
        <taxon>Vandammella</taxon>
    </lineage>
</organism>
<feature type="compositionally biased region" description="Basic and acidic residues" evidence="11">
    <location>
        <begin position="790"/>
        <end position="799"/>
    </location>
</feature>
<keyword evidence="5" id="KW-0812">Transmembrane</keyword>
<keyword evidence="3 10" id="KW-0813">Transport</keyword>
<evidence type="ECO:0000256" key="11">
    <source>
        <dbReference type="SAM" id="MobiDB-lite"/>
    </source>
</evidence>
<feature type="domain" description="Type II/III secretion system secretin-like" evidence="12">
    <location>
        <begin position="535"/>
        <end position="702"/>
    </location>
</feature>
<evidence type="ECO:0000256" key="10">
    <source>
        <dbReference type="RuleBase" id="RU004004"/>
    </source>
</evidence>
<dbReference type="InterPro" id="IPR038591">
    <property type="entry name" value="NolW-like_sf"/>
</dbReference>
<accession>A0A2A2AA91</accession>
<feature type="region of interest" description="Disordered" evidence="11">
    <location>
        <begin position="345"/>
        <end position="374"/>
    </location>
</feature>
<dbReference type="InterPro" id="IPR004846">
    <property type="entry name" value="T2SS/T3SS_dom"/>
</dbReference>
<dbReference type="PANTHER" id="PTHR30332">
    <property type="entry name" value="PROBABLE GENERAL SECRETION PATHWAY PROTEIN D"/>
    <property type="match status" value="1"/>
</dbReference>
<gene>
    <name evidence="15" type="primary">gspD</name>
    <name evidence="15" type="ORF">CK620_09500</name>
</gene>
<evidence type="ECO:0000256" key="1">
    <source>
        <dbReference type="ARBA" id="ARBA00004442"/>
    </source>
</evidence>
<dbReference type="InterPro" id="IPR005644">
    <property type="entry name" value="NolW-like"/>
</dbReference>
<dbReference type="Pfam" id="PF03958">
    <property type="entry name" value="Secretin_N"/>
    <property type="match status" value="3"/>
</dbReference>
<dbReference type="InterPro" id="IPR050810">
    <property type="entry name" value="Bact_Secretion_Sys_Channel"/>
</dbReference>
<evidence type="ECO:0000256" key="8">
    <source>
        <dbReference type="ARBA" id="ARBA00023136"/>
    </source>
</evidence>
<feature type="region of interest" description="Disordered" evidence="11">
    <location>
        <begin position="742"/>
        <end position="805"/>
    </location>
</feature>
<evidence type="ECO:0000256" key="7">
    <source>
        <dbReference type="ARBA" id="ARBA00022927"/>
    </source>
</evidence>
<evidence type="ECO:0000313" key="15">
    <source>
        <dbReference type="EMBL" id="PAT34489.1"/>
    </source>
</evidence>